<keyword evidence="3" id="KW-0804">Transcription</keyword>
<evidence type="ECO:0000256" key="3">
    <source>
        <dbReference type="ARBA" id="ARBA00023163"/>
    </source>
</evidence>
<keyword evidence="1" id="KW-0805">Transcription regulation</keyword>
<evidence type="ECO:0000256" key="1">
    <source>
        <dbReference type="ARBA" id="ARBA00023015"/>
    </source>
</evidence>
<organism evidence="5 6">
    <name type="scientific">Gemmobacter denitrificans</name>
    <dbReference type="NCBI Taxonomy" id="3123040"/>
    <lineage>
        <taxon>Bacteria</taxon>
        <taxon>Pseudomonadati</taxon>
        <taxon>Pseudomonadota</taxon>
        <taxon>Alphaproteobacteria</taxon>
        <taxon>Rhodobacterales</taxon>
        <taxon>Paracoccaceae</taxon>
        <taxon>Gemmobacter</taxon>
    </lineage>
</organism>
<dbReference type="RefSeq" id="WP_335423951.1">
    <property type="nucleotide sequence ID" value="NZ_JBALHR010000008.1"/>
</dbReference>
<keyword evidence="6" id="KW-1185">Reference proteome</keyword>
<comment type="caution">
    <text evidence="5">The sequence shown here is derived from an EMBL/GenBank/DDBJ whole genome shotgun (WGS) entry which is preliminary data.</text>
</comment>
<reference evidence="5" key="1">
    <citation type="submission" date="2024-02" db="EMBL/GenBank/DDBJ databases">
        <title>Genome sequences of strain Gemmobacter sp. JM10B15.</title>
        <authorList>
            <person name="Zhang M."/>
        </authorList>
    </citation>
    <scope>NUCLEOTIDE SEQUENCE</scope>
    <source>
        <strain evidence="5">JM10B15</strain>
    </source>
</reference>
<evidence type="ECO:0000256" key="2">
    <source>
        <dbReference type="ARBA" id="ARBA00023125"/>
    </source>
</evidence>
<name>A0ABU8BWU3_9RHOB</name>
<dbReference type="Gene3D" id="1.10.10.60">
    <property type="entry name" value="Homeodomain-like"/>
    <property type="match status" value="1"/>
</dbReference>
<dbReference type="SMART" id="SM00342">
    <property type="entry name" value="HTH_ARAC"/>
    <property type="match status" value="1"/>
</dbReference>
<evidence type="ECO:0000313" key="6">
    <source>
        <dbReference type="Proteomes" id="UP001431963"/>
    </source>
</evidence>
<dbReference type="PRINTS" id="PR00032">
    <property type="entry name" value="HTHARAC"/>
</dbReference>
<dbReference type="Pfam" id="PF12833">
    <property type="entry name" value="HTH_18"/>
    <property type="match status" value="1"/>
</dbReference>
<evidence type="ECO:0000259" key="4">
    <source>
        <dbReference type="PROSITE" id="PS01124"/>
    </source>
</evidence>
<dbReference type="PANTHER" id="PTHR47894">
    <property type="entry name" value="HTH-TYPE TRANSCRIPTIONAL REGULATOR GADX"/>
    <property type="match status" value="1"/>
</dbReference>
<dbReference type="InterPro" id="IPR020449">
    <property type="entry name" value="Tscrpt_reg_AraC-type_HTH"/>
</dbReference>
<dbReference type="EMBL" id="JBALHR010000008">
    <property type="protein sequence ID" value="MEH7829169.1"/>
    <property type="molecule type" value="Genomic_DNA"/>
</dbReference>
<sequence length="392" mass="43913">MHRQQVLCEIYTYDGHSRWLHDSLQSVILEAETIEPSPMYRKSFTPEDPALPMNYPGFVFRTLCQDGYPADALLAETGLDEPRLSDPHFRCGFQPLRRLFLNAIEQTGDPNLGIGMALQFQPTYIGLPAYTAMNAGRFEEGLDVLTRFFFLNFPAFEVRLVDHHSGLQAGEAAIRLRSKFPFEDIEYFGFSSALIAINGLLNTMLRTDQVATRAEMSVKTPDGWRAQDARISFPIRFGAVENQIIFPAALLDQPLPGADTINHARFLKLCEQFAEEMAFETTPVSRLIAVLEGATSLTVSLADIAAELGYSERGLRRQLDRSGTSYRLLLDQVRERRARSLLSSTTQPIKAIAGTLGFESSSNFARSFKRWTGLTPVDFRDQARAQADAGQK</sequence>
<dbReference type="InterPro" id="IPR009057">
    <property type="entry name" value="Homeodomain-like_sf"/>
</dbReference>
<dbReference type="InterPro" id="IPR018060">
    <property type="entry name" value="HTH_AraC"/>
</dbReference>
<dbReference type="SUPFAM" id="SSF46689">
    <property type="entry name" value="Homeodomain-like"/>
    <property type="match status" value="1"/>
</dbReference>
<feature type="domain" description="HTH araC/xylS-type" evidence="4">
    <location>
        <begin position="285"/>
        <end position="382"/>
    </location>
</feature>
<dbReference type="Pfam" id="PF12625">
    <property type="entry name" value="Arabinose_bd"/>
    <property type="match status" value="1"/>
</dbReference>
<gene>
    <name evidence="5" type="ORF">V6590_13510</name>
</gene>
<dbReference type="PROSITE" id="PS01124">
    <property type="entry name" value="HTH_ARAC_FAMILY_2"/>
    <property type="match status" value="1"/>
</dbReference>
<dbReference type="Proteomes" id="UP001431963">
    <property type="component" value="Unassembled WGS sequence"/>
</dbReference>
<proteinExistence type="predicted"/>
<dbReference type="PANTHER" id="PTHR47894:SF1">
    <property type="entry name" value="HTH-TYPE TRANSCRIPTIONAL REGULATOR VQSM"/>
    <property type="match status" value="1"/>
</dbReference>
<keyword evidence="2" id="KW-0238">DNA-binding</keyword>
<protein>
    <submittedName>
        <fullName evidence="5">AraC family transcriptional regulator ligand-binding domain-containing protein</fullName>
    </submittedName>
</protein>
<dbReference type="InterPro" id="IPR032687">
    <property type="entry name" value="AraC-type_N"/>
</dbReference>
<evidence type="ECO:0000313" key="5">
    <source>
        <dbReference type="EMBL" id="MEH7829169.1"/>
    </source>
</evidence>
<accession>A0ABU8BWU3</accession>